<evidence type="ECO:0000313" key="3">
    <source>
        <dbReference type="Proteomes" id="UP000464675"/>
    </source>
</evidence>
<accession>A0A6P1TBN9</accession>
<dbReference type="EMBL" id="JACHHR010000001">
    <property type="protein sequence ID" value="MBB5210529.1"/>
    <property type="molecule type" value="Genomic_DNA"/>
</dbReference>
<reference evidence="2 3" key="1">
    <citation type="submission" date="2020-01" db="EMBL/GenBank/DDBJ databases">
        <title>The possibility of degradation of plastic by Microbulbifer hydrolyticus IRE-31.</title>
        <authorList>
            <person name="Liu L."/>
        </authorList>
    </citation>
    <scope>NUCLEOTIDE SEQUENCE [LARGE SCALE GENOMIC DNA]</scope>
    <source>
        <strain evidence="2 3">IRE-31</strain>
    </source>
</reference>
<sequence length="208" mass="23021">MSLSDSIGEFRAGVSQVNAVLEKAYEVDSDGNEIFDELQQEFIVSSAFLRMFIHWETFVEASFASYLIGERSVNGTSVSRCVTPSDRDHALKILVGTQKYVDWANHEIVRRLANLYLEDGEPFSSNISAIARDLSDLKTVRNAAAHLSSTTQHQLDALASRVLGRAVSNFTVANFILHLDPNDPSKTILQKYQELLDLAAENIAGNVT</sequence>
<dbReference type="EMBL" id="CP047491">
    <property type="protein sequence ID" value="QHQ39000.1"/>
    <property type="molecule type" value="Genomic_DNA"/>
</dbReference>
<evidence type="ECO:0000313" key="4">
    <source>
        <dbReference type="Proteomes" id="UP000563601"/>
    </source>
</evidence>
<gene>
    <name evidence="2" type="ORF">GTQ55_08380</name>
    <name evidence="1" type="ORF">HNQ53_000717</name>
</gene>
<evidence type="ECO:0000313" key="1">
    <source>
        <dbReference type="EMBL" id="MBB5210529.1"/>
    </source>
</evidence>
<organism evidence="1 4">
    <name type="scientific">Microbulbifer hydrolyticus</name>
    <dbReference type="NCBI Taxonomy" id="48074"/>
    <lineage>
        <taxon>Bacteria</taxon>
        <taxon>Pseudomonadati</taxon>
        <taxon>Pseudomonadota</taxon>
        <taxon>Gammaproteobacteria</taxon>
        <taxon>Cellvibrionales</taxon>
        <taxon>Microbulbiferaceae</taxon>
        <taxon>Microbulbifer</taxon>
    </lineage>
</organism>
<name>A0A6P1TBN9_9GAMM</name>
<reference evidence="1 4" key="2">
    <citation type="submission" date="2020-08" db="EMBL/GenBank/DDBJ databases">
        <title>Genomic Encyclopedia of Type Strains, Phase IV (KMG-IV): sequencing the most valuable type-strain genomes for metagenomic binning, comparative biology and taxonomic classification.</title>
        <authorList>
            <person name="Goeker M."/>
        </authorList>
    </citation>
    <scope>NUCLEOTIDE SEQUENCE [LARGE SCALE GENOMIC DNA]</scope>
    <source>
        <strain evidence="1 4">DSM 11525</strain>
    </source>
</reference>
<dbReference type="Proteomes" id="UP000464675">
    <property type="component" value="Chromosome"/>
</dbReference>
<dbReference type="AlphaFoldDB" id="A0A6P1TBN9"/>
<keyword evidence="3" id="KW-1185">Reference proteome</keyword>
<evidence type="ECO:0008006" key="5">
    <source>
        <dbReference type="Google" id="ProtNLM"/>
    </source>
</evidence>
<evidence type="ECO:0000313" key="2">
    <source>
        <dbReference type="EMBL" id="QHQ39000.1"/>
    </source>
</evidence>
<proteinExistence type="predicted"/>
<dbReference type="RefSeq" id="WP_161858326.1">
    <property type="nucleotide sequence ID" value="NZ_CP047491.1"/>
</dbReference>
<dbReference type="OrthoDB" id="7058882at2"/>
<dbReference type="Proteomes" id="UP000563601">
    <property type="component" value="Unassembled WGS sequence"/>
</dbReference>
<protein>
    <recommendedName>
        <fullName evidence="5">RiboL-PSP-HEPN domain-containing protein</fullName>
    </recommendedName>
</protein>